<dbReference type="EMBL" id="JAECZO010000036">
    <property type="protein sequence ID" value="KAK7194423.1"/>
    <property type="molecule type" value="Genomic_DNA"/>
</dbReference>
<dbReference type="InterPro" id="IPR050228">
    <property type="entry name" value="Carboxylesterase_BioH"/>
</dbReference>
<dbReference type="InterPro" id="IPR029058">
    <property type="entry name" value="AB_hydrolase_fold"/>
</dbReference>
<dbReference type="PANTHER" id="PTHR43194">
    <property type="entry name" value="HYDROLASE ALPHA/BETA FOLD FAMILY"/>
    <property type="match status" value="1"/>
</dbReference>
<reference evidence="2 3" key="1">
    <citation type="journal article" date="2021" name="MBio">
        <title>A New Model Trypanosomatid, Novymonas esmeraldas: Genomic Perception of Its 'Candidatus Pandoraea novymonadis' Endosymbiont.</title>
        <authorList>
            <person name="Zakharova A."/>
            <person name="Saura A."/>
            <person name="Butenko A."/>
            <person name="Podesvova L."/>
            <person name="Warmusova S."/>
            <person name="Kostygov A.Y."/>
            <person name="Nenarokova A."/>
            <person name="Lukes J."/>
            <person name="Opperdoes F.R."/>
            <person name="Yurchenko V."/>
        </authorList>
    </citation>
    <scope>NUCLEOTIDE SEQUENCE [LARGE SCALE GENOMIC DNA]</scope>
    <source>
        <strain evidence="2 3">E262AT.01</strain>
    </source>
</reference>
<sequence length="391" mass="42860">MPTAVALHAVQTPAKVSLSSAAATAAPVCFVVLHGFLAHSGAMNTFVGMLRNALDAHNRVAMEAKDQTSRVLPFHITTLDARNHGLSPHTPTHTLDDLVTDLSHYLQHDLPATTSHVAALGPGRFTGPHHPRCPRVVGIGHSMGSMTWTRYLMDRQVPSSSSSAVDKGGAAAAEVVGLVSLDMPPVVRSHMSPELTSELIDIIERMKAVNMDAIHDLRSGQEEFLRSGMQDIRVRGLCTTNLALRPVHARDPAQRVAAWKCNLPVLEHSMRSKQLFFSDSYYKEERCAALAAAAAATGNRDGATSRHERTRQWSQGQYALQHPTVGTVPVLSVLGADSPIGGQEQYKQLWERYAADLRQHTLPQATHTVYFDKPRETIECIMDFLKEIHML</sequence>
<dbReference type="Proteomes" id="UP001430356">
    <property type="component" value="Unassembled WGS sequence"/>
</dbReference>
<dbReference type="GO" id="GO:0016787">
    <property type="term" value="F:hydrolase activity"/>
    <property type="evidence" value="ECO:0007669"/>
    <property type="project" value="UniProtKB-KW"/>
</dbReference>
<evidence type="ECO:0000313" key="3">
    <source>
        <dbReference type="Proteomes" id="UP001430356"/>
    </source>
</evidence>
<gene>
    <name evidence="2" type="ORF">NESM_000358700</name>
</gene>
<name>A0AAW0EK17_9TRYP</name>
<keyword evidence="2" id="KW-0378">Hydrolase</keyword>
<evidence type="ECO:0000313" key="2">
    <source>
        <dbReference type="EMBL" id="KAK7194423.1"/>
    </source>
</evidence>
<dbReference type="InterPro" id="IPR000073">
    <property type="entry name" value="AB_hydrolase_1"/>
</dbReference>
<organism evidence="2 3">
    <name type="scientific">Novymonas esmeraldas</name>
    <dbReference type="NCBI Taxonomy" id="1808958"/>
    <lineage>
        <taxon>Eukaryota</taxon>
        <taxon>Discoba</taxon>
        <taxon>Euglenozoa</taxon>
        <taxon>Kinetoplastea</taxon>
        <taxon>Metakinetoplastina</taxon>
        <taxon>Trypanosomatida</taxon>
        <taxon>Trypanosomatidae</taxon>
        <taxon>Novymonas</taxon>
    </lineage>
</organism>
<accession>A0AAW0EK17</accession>
<evidence type="ECO:0000259" key="1">
    <source>
        <dbReference type="Pfam" id="PF12697"/>
    </source>
</evidence>
<dbReference type="SUPFAM" id="SSF53474">
    <property type="entry name" value="alpha/beta-Hydrolases"/>
    <property type="match status" value="1"/>
</dbReference>
<dbReference type="Pfam" id="PF12697">
    <property type="entry name" value="Abhydrolase_6"/>
    <property type="match status" value="1"/>
</dbReference>
<comment type="caution">
    <text evidence="2">The sequence shown here is derived from an EMBL/GenBank/DDBJ whole genome shotgun (WGS) entry which is preliminary data.</text>
</comment>
<proteinExistence type="predicted"/>
<dbReference type="AlphaFoldDB" id="A0AAW0EK17"/>
<dbReference type="PANTHER" id="PTHR43194:SF2">
    <property type="entry name" value="PEROXISOMAL MEMBRANE PROTEIN LPX1"/>
    <property type="match status" value="1"/>
</dbReference>
<feature type="domain" description="AB hydrolase-1" evidence="1">
    <location>
        <begin position="31"/>
        <end position="378"/>
    </location>
</feature>
<protein>
    <submittedName>
        <fullName evidence="2">Alpha/beta hydrolase family</fullName>
    </submittedName>
</protein>
<dbReference type="Gene3D" id="3.40.50.1820">
    <property type="entry name" value="alpha/beta hydrolase"/>
    <property type="match status" value="1"/>
</dbReference>
<keyword evidence="3" id="KW-1185">Reference proteome</keyword>